<dbReference type="PRINTS" id="PR00455">
    <property type="entry name" value="HTHTETR"/>
</dbReference>
<sequence>MHVEIFTAAVPLPKGPHGLPREQVAASQRMRLMGAMAQLLGEGGYAAVTIGALARRASVSRAAFYEQFADKQECLLAAYDHFAAALVTAMTAELEPDTPWSAFIDSALLGYLATLERNPVVARAFLIEMEGAGPAARERRRSAVGGFAALIGDRHAAIRRRDPSLGPLSDRAYLAIAVAVRGLVVEALEQEREPRLTALAPEIVDWITALVLGAGRAA</sequence>
<dbReference type="RefSeq" id="WP_007572269.1">
    <property type="nucleotide sequence ID" value="NZ_AGUD01000067.1"/>
</dbReference>
<proteinExistence type="predicted"/>
<feature type="DNA-binding region" description="H-T-H motif" evidence="4">
    <location>
        <begin position="49"/>
        <end position="68"/>
    </location>
</feature>
<dbReference type="Gene3D" id="1.10.357.10">
    <property type="entry name" value="Tetracycline Repressor, domain 2"/>
    <property type="match status" value="1"/>
</dbReference>
<accession>H0E3F0</accession>
<dbReference type="GO" id="GO:0003700">
    <property type="term" value="F:DNA-binding transcription factor activity"/>
    <property type="evidence" value="ECO:0007669"/>
    <property type="project" value="TreeGrafter"/>
</dbReference>
<comment type="caution">
    <text evidence="6">The sequence shown here is derived from an EMBL/GenBank/DDBJ whole genome shotgun (WGS) entry which is preliminary data.</text>
</comment>
<gene>
    <name evidence="6" type="ORF">PAI11_13180</name>
</gene>
<evidence type="ECO:0000256" key="1">
    <source>
        <dbReference type="ARBA" id="ARBA00023015"/>
    </source>
</evidence>
<dbReference type="PANTHER" id="PTHR30055:SF234">
    <property type="entry name" value="HTH-TYPE TRANSCRIPTIONAL REGULATOR BETI"/>
    <property type="match status" value="1"/>
</dbReference>
<keyword evidence="7" id="KW-1185">Reference proteome</keyword>
<dbReference type="InterPro" id="IPR009057">
    <property type="entry name" value="Homeodomain-like_sf"/>
</dbReference>
<feature type="domain" description="HTH tetR-type" evidence="5">
    <location>
        <begin position="26"/>
        <end position="86"/>
    </location>
</feature>
<name>H0E3F0_9ACTN</name>
<keyword evidence="3" id="KW-0804">Transcription</keyword>
<evidence type="ECO:0000256" key="3">
    <source>
        <dbReference type="ARBA" id="ARBA00023163"/>
    </source>
</evidence>
<evidence type="ECO:0000256" key="4">
    <source>
        <dbReference type="PROSITE-ProRule" id="PRU00335"/>
    </source>
</evidence>
<dbReference type="SUPFAM" id="SSF46689">
    <property type="entry name" value="Homeodomain-like"/>
    <property type="match status" value="1"/>
</dbReference>
<keyword evidence="1" id="KW-0805">Transcription regulation</keyword>
<evidence type="ECO:0000259" key="5">
    <source>
        <dbReference type="PROSITE" id="PS50977"/>
    </source>
</evidence>
<dbReference type="PANTHER" id="PTHR30055">
    <property type="entry name" value="HTH-TYPE TRANSCRIPTIONAL REGULATOR RUTR"/>
    <property type="match status" value="1"/>
</dbReference>
<reference evidence="6 7" key="1">
    <citation type="journal article" date="2013" name="Biodegradation">
        <title>Quantitative proteomic analysis of ibuprofen-degrading Patulibacter sp. strain I11.</title>
        <authorList>
            <person name="Almeida B."/>
            <person name="Kjeldal H."/>
            <person name="Lolas I."/>
            <person name="Knudsen A.D."/>
            <person name="Carvalho G."/>
            <person name="Nielsen K.L."/>
            <person name="Barreto Crespo M.T."/>
            <person name="Stensballe A."/>
            <person name="Nielsen J.L."/>
        </authorList>
    </citation>
    <scope>NUCLEOTIDE SEQUENCE [LARGE SCALE GENOMIC DNA]</scope>
    <source>
        <strain evidence="6 7">I11</strain>
    </source>
</reference>
<evidence type="ECO:0000256" key="2">
    <source>
        <dbReference type="ARBA" id="ARBA00023125"/>
    </source>
</evidence>
<dbReference type="Pfam" id="PF00440">
    <property type="entry name" value="TetR_N"/>
    <property type="match status" value="1"/>
</dbReference>
<dbReference type="EMBL" id="AGUD01000067">
    <property type="protein sequence ID" value="EHN11802.1"/>
    <property type="molecule type" value="Genomic_DNA"/>
</dbReference>
<dbReference type="InterPro" id="IPR001647">
    <property type="entry name" value="HTH_TetR"/>
</dbReference>
<dbReference type="Proteomes" id="UP000005143">
    <property type="component" value="Unassembled WGS sequence"/>
</dbReference>
<dbReference type="AlphaFoldDB" id="H0E3F0"/>
<keyword evidence="2 4" id="KW-0238">DNA-binding</keyword>
<dbReference type="GO" id="GO:0000976">
    <property type="term" value="F:transcription cis-regulatory region binding"/>
    <property type="evidence" value="ECO:0007669"/>
    <property type="project" value="TreeGrafter"/>
</dbReference>
<dbReference type="OrthoDB" id="5242485at2"/>
<dbReference type="InterPro" id="IPR050109">
    <property type="entry name" value="HTH-type_TetR-like_transc_reg"/>
</dbReference>
<evidence type="ECO:0000313" key="6">
    <source>
        <dbReference type="EMBL" id="EHN11802.1"/>
    </source>
</evidence>
<protein>
    <submittedName>
        <fullName evidence="6">Transcriptional regulator TetR family</fullName>
    </submittedName>
</protein>
<dbReference type="PROSITE" id="PS50977">
    <property type="entry name" value="HTH_TETR_2"/>
    <property type="match status" value="1"/>
</dbReference>
<evidence type="ECO:0000313" key="7">
    <source>
        <dbReference type="Proteomes" id="UP000005143"/>
    </source>
</evidence>
<organism evidence="6 7">
    <name type="scientific">Patulibacter medicamentivorans</name>
    <dbReference type="NCBI Taxonomy" id="1097667"/>
    <lineage>
        <taxon>Bacteria</taxon>
        <taxon>Bacillati</taxon>
        <taxon>Actinomycetota</taxon>
        <taxon>Thermoleophilia</taxon>
        <taxon>Solirubrobacterales</taxon>
        <taxon>Patulibacteraceae</taxon>
        <taxon>Patulibacter</taxon>
    </lineage>
</organism>